<keyword evidence="1" id="KW-0378">Hydrolase</keyword>
<dbReference type="CDD" id="cd18793">
    <property type="entry name" value="SF2_C_SNF"/>
    <property type="match status" value="1"/>
</dbReference>
<dbReference type="InterPro" id="IPR014001">
    <property type="entry name" value="Helicase_ATP-bd"/>
</dbReference>
<name>A0A5C6LZ15_9BACT</name>
<dbReference type="InterPro" id="IPR049730">
    <property type="entry name" value="SNF2/RAD54-like_C"/>
</dbReference>
<keyword evidence="4" id="KW-0547">Nucleotide-binding</keyword>
<dbReference type="SUPFAM" id="SSF52540">
    <property type="entry name" value="P-loop containing nucleoside triphosphate hydrolases"/>
    <property type="match status" value="2"/>
</dbReference>
<dbReference type="PANTHER" id="PTHR10799">
    <property type="entry name" value="SNF2/RAD54 HELICASE FAMILY"/>
    <property type="match status" value="1"/>
</dbReference>
<accession>A0A5C6LZ15</accession>
<feature type="domain" description="Helicase C-terminal" evidence="3">
    <location>
        <begin position="1186"/>
        <end position="1347"/>
    </location>
</feature>
<dbReference type="PROSITE" id="PS51194">
    <property type="entry name" value="HELICASE_CTER"/>
    <property type="match status" value="1"/>
</dbReference>
<dbReference type="GO" id="GO:0016787">
    <property type="term" value="F:hydrolase activity"/>
    <property type="evidence" value="ECO:0007669"/>
    <property type="project" value="UniProtKB-KW"/>
</dbReference>
<dbReference type="Pfam" id="PF00176">
    <property type="entry name" value="SNF2-rel_dom"/>
    <property type="match status" value="1"/>
</dbReference>
<dbReference type="SMART" id="SM00490">
    <property type="entry name" value="HELICc"/>
    <property type="match status" value="1"/>
</dbReference>
<evidence type="ECO:0000259" key="2">
    <source>
        <dbReference type="PROSITE" id="PS51192"/>
    </source>
</evidence>
<keyword evidence="4" id="KW-0067">ATP-binding</keyword>
<reference evidence="4 5" key="1">
    <citation type="submission" date="2019-08" db="EMBL/GenBank/DDBJ databases">
        <title>Whole genome sequencing of chitin degrading bacteria Chitinophaga pinensis YS16.</title>
        <authorList>
            <person name="Singh R.P."/>
            <person name="Manchanda G."/>
            <person name="Maurya I.K."/>
            <person name="Joshi N.K."/>
            <person name="Srivastava A.K."/>
        </authorList>
    </citation>
    <scope>NUCLEOTIDE SEQUENCE [LARGE SCALE GENOMIC DNA]</scope>
    <source>
        <strain evidence="4 5">YS-16</strain>
    </source>
</reference>
<evidence type="ECO:0000313" key="5">
    <source>
        <dbReference type="Proteomes" id="UP000318815"/>
    </source>
</evidence>
<dbReference type="InterPro" id="IPR038718">
    <property type="entry name" value="SNF2-like_sf"/>
</dbReference>
<dbReference type="Gene3D" id="3.40.50.300">
    <property type="entry name" value="P-loop containing nucleotide triphosphate hydrolases"/>
    <property type="match status" value="1"/>
</dbReference>
<dbReference type="Gene3D" id="3.40.50.10810">
    <property type="entry name" value="Tandem AAA-ATPase domain"/>
    <property type="match status" value="1"/>
</dbReference>
<dbReference type="GO" id="GO:0004386">
    <property type="term" value="F:helicase activity"/>
    <property type="evidence" value="ECO:0007669"/>
    <property type="project" value="UniProtKB-KW"/>
</dbReference>
<comment type="caution">
    <text evidence="4">The sequence shown here is derived from an EMBL/GenBank/DDBJ whole genome shotgun (WGS) entry which is preliminary data.</text>
</comment>
<evidence type="ECO:0000259" key="3">
    <source>
        <dbReference type="PROSITE" id="PS51194"/>
    </source>
</evidence>
<feature type="domain" description="Helicase ATP-binding" evidence="2">
    <location>
        <begin position="909"/>
        <end position="1065"/>
    </location>
</feature>
<dbReference type="RefSeq" id="WP_146304056.1">
    <property type="nucleotide sequence ID" value="NZ_VOHS01000003.1"/>
</dbReference>
<protein>
    <submittedName>
        <fullName evidence="4">DEAD/DEAH box helicase</fullName>
    </submittedName>
</protein>
<dbReference type="Proteomes" id="UP000318815">
    <property type="component" value="Unassembled WGS sequence"/>
</dbReference>
<dbReference type="PROSITE" id="PS51192">
    <property type="entry name" value="HELICASE_ATP_BIND_1"/>
    <property type="match status" value="1"/>
</dbReference>
<dbReference type="InterPro" id="IPR027417">
    <property type="entry name" value="P-loop_NTPase"/>
</dbReference>
<sequence>MVNHSFYTEQYQSLDADARIVVDVLSVYLYPLERYTFLDAVNRVREMPQDRILDILELLKEKGLGTYNLAGNYSLIPELGFLLFPENIRKPEYLRLLDHAKPYSFYSTSARLQELQQLLTAFFTGDRSLLLQPVRKISFELAEYFPYLCYLLYYPAYEGLLRLFDTGSITTIYNAAVRQHLLAMSTPDALQQLKVQVATLIRTAPTALAHAEVTLQAGEAGEEITGTEATYAQAVVHLYEGQPDKALTSFEQGIKQQRQQDKKNTIPVSPLFAFLYTYTLTILPEEKAYTTINKVVAAYDKKLFQDITPAIALLHFHSGRKEKADHILQILLETTSKQPEKYLLSYLALICLQAYHPKSKLLKQYSPFLKVIVYHGIQRKYRLLTYELLYLFRDQAYLNNEKTFRELATFIGKEPIFSRMQPVADWERLLNVLILPEAGKPQKEKAPAATRLAYLIDIRKSEIQPVIQTHQGDTGWSRGRIVELKKLKDGLIESMTDHDTRIAGAIIKENYHTYGTEAYAFGERVWHEITGHPYLFMLEAPEIPVEIVKGQPELIVNKTGNGYVFSTNINDYISDTVLIKESDTRLKVIRLTQQQRTVLQTLRQIETVPSTGKDKLMQALRNIGAHMTVHSNLDDTAALNIRQRTGDTRIRVQLQPTGDALRASFFVKPFVNDPPYCKPGEGARHLIGVTNGERCQATRDLDAEKSNLAKLVILIQESVRQEIEDDVIIFEDPLECLQLLEVIQRHPELATAEWPEGHKLRVRMVEPQAQLRMTIRRVDGKWFAANGDLKVDDDTVLSLKDLLDAVKASNSRFVTLGKGEFLSLTGKLYRQLNELASVAIAEHEELRIRPLTAHMLDELLEDAGQVETDEHWKALRARQAAAETVQAEVPATLQTQLRPYQEEGFRWMVRLAAWGAGACLADDMGLGKTIQAIAMLLYRAHEGPALVVCPASVLPNWVNELYKFAPSLQVKQITGGKRHAMLKAAGPFDVVLITYGILQSEDELLSIIPWNTVVLDEAHTIKNYQTKTSKAAMALQAGFRLILTGTPVQNHLTEIWNLFNFINPGLLGSLPYFNKQFTTPVIYNAESTVTKHLRKIIAPFMLRRTKTAVLDELPEKTEIVKMITLSPEEASFYEALRLKAVENIKRYSKDKTSKHNLNTLTEIGKLRMAACNTQMIDPEIRIPSSKLAVFIEIVKELIDNNHRALVFSQYVKHLDLVRLALDELNVSYCYLDGSTPIPVRERVVKEFQSGAGSLFLISLKAGGTGLNLTAADYVIHLDPWWNPAIEEQASDRAYRIGQTRPVTIYRLVTRHTIEEKIIALHNSKRDLADRLLEGSDISGKLSTEELLSLIAKADK</sequence>
<keyword evidence="4" id="KW-0347">Helicase</keyword>
<keyword evidence="5" id="KW-1185">Reference proteome</keyword>
<proteinExistence type="predicted"/>
<dbReference type="InterPro" id="IPR001650">
    <property type="entry name" value="Helicase_C-like"/>
</dbReference>
<gene>
    <name evidence="4" type="ORF">FEF09_04805</name>
</gene>
<dbReference type="Pfam" id="PF00271">
    <property type="entry name" value="Helicase_C"/>
    <property type="match status" value="1"/>
</dbReference>
<evidence type="ECO:0000313" key="4">
    <source>
        <dbReference type="EMBL" id="TWW01887.1"/>
    </source>
</evidence>
<dbReference type="EMBL" id="VOHS01000003">
    <property type="protein sequence ID" value="TWW01887.1"/>
    <property type="molecule type" value="Genomic_DNA"/>
</dbReference>
<dbReference type="CDD" id="cd18012">
    <property type="entry name" value="DEXQc_arch_SWI2_SNF2"/>
    <property type="match status" value="1"/>
</dbReference>
<dbReference type="InterPro" id="IPR000330">
    <property type="entry name" value="SNF2_N"/>
</dbReference>
<evidence type="ECO:0000256" key="1">
    <source>
        <dbReference type="ARBA" id="ARBA00022801"/>
    </source>
</evidence>
<dbReference type="SMART" id="SM00487">
    <property type="entry name" value="DEXDc"/>
    <property type="match status" value="1"/>
</dbReference>
<organism evidence="4 5">
    <name type="scientific">Chitinophaga pinensis</name>
    <dbReference type="NCBI Taxonomy" id="79329"/>
    <lineage>
        <taxon>Bacteria</taxon>
        <taxon>Pseudomonadati</taxon>
        <taxon>Bacteroidota</taxon>
        <taxon>Chitinophagia</taxon>
        <taxon>Chitinophagales</taxon>
        <taxon>Chitinophagaceae</taxon>
        <taxon>Chitinophaga</taxon>
    </lineage>
</organism>
<dbReference type="OrthoDB" id="9760715at2"/>
<dbReference type="GO" id="GO:0005524">
    <property type="term" value="F:ATP binding"/>
    <property type="evidence" value="ECO:0007669"/>
    <property type="project" value="InterPro"/>
</dbReference>